<sequence length="390" mass="42320">MAGRPPLRIGQHGKIARIPLGGDAYLARCRYRDDDGIVRIVERRTPVDVRDQHGKIAEEELLDALAARRAPSEDEIDSDTLVSALCTTYLARLQEEGRAANTMSTYEFALGKLNLKIGGLRLSEASAGRIDTALRAMSKQHGPTMARQAKTILRGALAMAVLVGALSSNPVNDVSRIRAKNPPAGAKALTGDQLGTLLVALGESDYCQANDLVDPITLLIATGVRRSELLAIRRQDIDLDSGTVAITGKVVREKGVGLKRVDETKTAAGLRTIPLPQFALEMLKKRAKQPRSGTLDVIFPSAVGTLRDPNNFGKQWRKVREDLGVADSTSHTFRKSVATLIDDEGLSARVGADHLGHRNISMTQDKYMTRGRQHSEVAKLLDKAVAIKDE</sequence>
<keyword evidence="4" id="KW-0233">DNA recombination</keyword>
<dbReference type="InterPro" id="IPR050808">
    <property type="entry name" value="Phage_Integrase"/>
</dbReference>
<evidence type="ECO:0000256" key="4">
    <source>
        <dbReference type="ARBA" id="ARBA00023172"/>
    </source>
</evidence>
<evidence type="ECO:0000256" key="3">
    <source>
        <dbReference type="ARBA" id="ARBA00023125"/>
    </source>
</evidence>
<dbReference type="PANTHER" id="PTHR30629:SF2">
    <property type="entry name" value="PROPHAGE INTEGRASE INTS-RELATED"/>
    <property type="match status" value="1"/>
</dbReference>
<dbReference type="GO" id="GO:0006310">
    <property type="term" value="P:DNA recombination"/>
    <property type="evidence" value="ECO:0007669"/>
    <property type="project" value="UniProtKB-KW"/>
</dbReference>
<feature type="domain" description="Tyr recombinase" evidence="5">
    <location>
        <begin position="184"/>
        <end position="382"/>
    </location>
</feature>
<evidence type="ECO:0000256" key="2">
    <source>
        <dbReference type="ARBA" id="ARBA00022908"/>
    </source>
</evidence>
<dbReference type="InterPro" id="IPR013762">
    <property type="entry name" value="Integrase-like_cat_sf"/>
</dbReference>
<comment type="similarity">
    <text evidence="1">Belongs to the 'phage' integrase family.</text>
</comment>
<dbReference type="RefSeq" id="WP_166502413.1">
    <property type="nucleotide sequence ID" value="NZ_CP050124.1"/>
</dbReference>
<evidence type="ECO:0000259" key="5">
    <source>
        <dbReference type="PROSITE" id="PS51898"/>
    </source>
</evidence>
<dbReference type="Proteomes" id="UP000502345">
    <property type="component" value="Chromosome"/>
</dbReference>
<dbReference type="GO" id="GO:0015074">
    <property type="term" value="P:DNA integration"/>
    <property type="evidence" value="ECO:0007669"/>
    <property type="project" value="UniProtKB-KW"/>
</dbReference>
<dbReference type="Pfam" id="PF00589">
    <property type="entry name" value="Phage_integrase"/>
    <property type="match status" value="1"/>
</dbReference>
<accession>A0A6G9CVM3</accession>
<dbReference type="Gene3D" id="1.10.443.10">
    <property type="entry name" value="Intergrase catalytic core"/>
    <property type="match status" value="1"/>
</dbReference>
<reference evidence="6 7" key="1">
    <citation type="submission" date="2020-03" db="EMBL/GenBank/DDBJ databases">
        <title>Screen low temperature-resistant strains for efficient degradation of petroleum hydrocarbons under the low temperature.</title>
        <authorList>
            <person name="Wang Y."/>
            <person name="Chen J."/>
        </authorList>
    </citation>
    <scope>NUCLEOTIDE SEQUENCE [LARGE SCALE GENOMIC DNA]</scope>
    <source>
        <strain evidence="6 7">KB1</strain>
    </source>
</reference>
<dbReference type="GO" id="GO:0003677">
    <property type="term" value="F:DNA binding"/>
    <property type="evidence" value="ECO:0007669"/>
    <property type="project" value="UniProtKB-KW"/>
</dbReference>
<dbReference type="EMBL" id="CP050124">
    <property type="protein sequence ID" value="QIP41105.1"/>
    <property type="molecule type" value="Genomic_DNA"/>
</dbReference>
<evidence type="ECO:0000256" key="1">
    <source>
        <dbReference type="ARBA" id="ARBA00008857"/>
    </source>
</evidence>
<keyword evidence="3" id="KW-0238">DNA-binding</keyword>
<gene>
    <name evidence="6" type="ORF">G9444_3861</name>
</gene>
<name>A0A6G9CVM3_RHOER</name>
<dbReference type="Gene3D" id="1.10.150.130">
    <property type="match status" value="1"/>
</dbReference>
<dbReference type="InterPro" id="IPR010998">
    <property type="entry name" value="Integrase_recombinase_N"/>
</dbReference>
<dbReference type="PANTHER" id="PTHR30629">
    <property type="entry name" value="PROPHAGE INTEGRASE"/>
    <property type="match status" value="1"/>
</dbReference>
<keyword evidence="2" id="KW-0229">DNA integration</keyword>
<dbReference type="AlphaFoldDB" id="A0A6G9CVM3"/>
<dbReference type="PROSITE" id="PS51898">
    <property type="entry name" value="TYR_RECOMBINASE"/>
    <property type="match status" value="1"/>
</dbReference>
<evidence type="ECO:0000313" key="7">
    <source>
        <dbReference type="Proteomes" id="UP000502345"/>
    </source>
</evidence>
<dbReference type="InterPro" id="IPR011010">
    <property type="entry name" value="DNA_brk_join_enz"/>
</dbReference>
<protein>
    <submittedName>
        <fullName evidence="6">Integrase</fullName>
    </submittedName>
</protein>
<dbReference type="InterPro" id="IPR002104">
    <property type="entry name" value="Integrase_catalytic"/>
</dbReference>
<dbReference type="CDD" id="cd01189">
    <property type="entry name" value="INT_ICEBs1_C_like"/>
    <property type="match status" value="1"/>
</dbReference>
<proteinExistence type="inferred from homology"/>
<evidence type="ECO:0000313" key="6">
    <source>
        <dbReference type="EMBL" id="QIP41105.1"/>
    </source>
</evidence>
<organism evidence="6 7">
    <name type="scientific">Rhodococcus erythropolis</name>
    <name type="common">Arthrobacter picolinophilus</name>
    <dbReference type="NCBI Taxonomy" id="1833"/>
    <lineage>
        <taxon>Bacteria</taxon>
        <taxon>Bacillati</taxon>
        <taxon>Actinomycetota</taxon>
        <taxon>Actinomycetes</taxon>
        <taxon>Mycobacteriales</taxon>
        <taxon>Nocardiaceae</taxon>
        <taxon>Rhodococcus</taxon>
        <taxon>Rhodococcus erythropolis group</taxon>
    </lineage>
</organism>
<dbReference type="SUPFAM" id="SSF56349">
    <property type="entry name" value="DNA breaking-rejoining enzymes"/>
    <property type="match status" value="1"/>
</dbReference>